<sequence length="152" mass="17180">MKAIIIRFEGIIRNEEALMGAFAHAMSNYVTVEDDPKVVILTDQEVDKAIINSVIVTKEPVSNSHIEVIREFCKRIIKEIGSPTMKTQALLNQDICKFLVNQNRETIAAAVNIIANIDTTAKYIRHRKLLQEYGLACLPGLLRDINPLFKLF</sequence>
<organism evidence="1 2">
    <name type="scientific">uncultured phage cr4_1</name>
    <dbReference type="NCBI Taxonomy" id="2772084"/>
    <lineage>
        <taxon>Viruses</taxon>
        <taxon>Duplodnaviria</taxon>
        <taxon>Heunggongvirae</taxon>
        <taxon>Uroviricota</taxon>
        <taxon>Caudoviricetes</taxon>
        <taxon>Crassvirales</taxon>
        <taxon>Suoliviridae</taxon>
        <taxon>Loutivirinae</taxon>
        <taxon>Buorbuivirus</taxon>
        <taxon>Buorbuivirus hominis</taxon>
    </lineage>
</organism>
<name>A0A7M1RS77_9CAUD</name>
<reference evidence="1 2" key="1">
    <citation type="submission" date="2020-07" db="EMBL/GenBank/DDBJ databases">
        <title>Taxonomic proposal: Crassvirales, a new order of highly abundant and diverse bacterial viruses.</title>
        <authorList>
            <person name="Shkoporov A.N."/>
            <person name="Stockdale S.R."/>
            <person name="Guerin E."/>
            <person name="Ross R.P."/>
            <person name="Hill C."/>
        </authorList>
    </citation>
    <scope>NUCLEOTIDE SEQUENCE [LARGE SCALE GENOMIC DNA]</scope>
</reference>
<dbReference type="EMBL" id="MT774400">
    <property type="protein sequence ID" value="QOR57136.1"/>
    <property type="molecule type" value="Genomic_DNA"/>
</dbReference>
<evidence type="ECO:0000313" key="2">
    <source>
        <dbReference type="Proteomes" id="UP000593850"/>
    </source>
</evidence>
<dbReference type="RefSeq" id="YP_010112588.1">
    <property type="nucleotide sequence ID" value="NC_055893.1"/>
</dbReference>
<dbReference type="GeneID" id="65131066"/>
<evidence type="ECO:0000313" key="1">
    <source>
        <dbReference type="EMBL" id="QOR57136.1"/>
    </source>
</evidence>
<keyword evidence="2" id="KW-1185">Reference proteome</keyword>
<protein>
    <submittedName>
        <fullName evidence="1">Uncharacterized protein</fullName>
    </submittedName>
</protein>
<proteinExistence type="predicted"/>
<dbReference type="KEGG" id="vg:65131066"/>
<dbReference type="Proteomes" id="UP000593850">
    <property type="component" value="Segment"/>
</dbReference>
<accession>A0A7M1RS77</accession>